<reference evidence="3" key="1">
    <citation type="journal article" date="2019" name="Int. J. Syst. Evol. Microbiol.">
        <title>The Global Catalogue of Microorganisms (GCM) 10K type strain sequencing project: providing services to taxonomists for standard genome sequencing and annotation.</title>
        <authorList>
            <consortium name="The Broad Institute Genomics Platform"/>
            <consortium name="The Broad Institute Genome Sequencing Center for Infectious Disease"/>
            <person name="Wu L."/>
            <person name="Ma J."/>
        </authorList>
    </citation>
    <scope>NUCLEOTIDE SEQUENCE [LARGE SCALE GENOMIC DNA]</scope>
    <source>
        <strain evidence="3">CGMCC 4.7393</strain>
    </source>
</reference>
<sequence>MPLNIRHDEQHQQFTALLDQAEIGELAYALPDSETIDFQHTFIEKEHRGQGHANTLIKFGLDYASEQGLQVKATCRAVASYLERYPQ</sequence>
<keyword evidence="2" id="KW-0012">Acyltransferase</keyword>
<dbReference type="CDD" id="cd04301">
    <property type="entry name" value="NAT_SF"/>
    <property type="match status" value="1"/>
</dbReference>
<keyword evidence="2" id="KW-0808">Transferase</keyword>
<dbReference type="InterPro" id="IPR016181">
    <property type="entry name" value="Acyl_CoA_acyltransferase"/>
</dbReference>
<dbReference type="SUPFAM" id="SSF55729">
    <property type="entry name" value="Acyl-CoA N-acyltransferases (Nat)"/>
    <property type="match status" value="1"/>
</dbReference>
<dbReference type="EC" id="2.3.1.-" evidence="2"/>
<dbReference type="GO" id="GO:0016746">
    <property type="term" value="F:acyltransferase activity"/>
    <property type="evidence" value="ECO:0007669"/>
    <property type="project" value="UniProtKB-KW"/>
</dbReference>
<name>A0ABW2DM09_9BACT</name>
<organism evidence="2 3">
    <name type="scientific">Rufibacter roseus</name>
    <dbReference type="NCBI Taxonomy" id="1567108"/>
    <lineage>
        <taxon>Bacteria</taxon>
        <taxon>Pseudomonadati</taxon>
        <taxon>Bacteroidota</taxon>
        <taxon>Cytophagia</taxon>
        <taxon>Cytophagales</taxon>
        <taxon>Hymenobacteraceae</taxon>
        <taxon>Rufibacter</taxon>
    </lineage>
</organism>
<accession>A0ABW2DM09</accession>
<proteinExistence type="predicted"/>
<dbReference type="InterPro" id="IPR045057">
    <property type="entry name" value="Gcn5-rel_NAT"/>
</dbReference>
<dbReference type="InterPro" id="IPR031165">
    <property type="entry name" value="GNAT_YJDJ"/>
</dbReference>
<dbReference type="EMBL" id="JBHSYQ010000003">
    <property type="protein sequence ID" value="MFC6997608.1"/>
    <property type="molecule type" value="Genomic_DNA"/>
</dbReference>
<protein>
    <submittedName>
        <fullName evidence="2">GNAT family N-acetyltransferase</fullName>
        <ecNumber evidence="2">2.3.1.-</ecNumber>
    </submittedName>
</protein>
<comment type="caution">
    <text evidence="2">The sequence shown here is derived from an EMBL/GenBank/DDBJ whole genome shotgun (WGS) entry which is preliminary data.</text>
</comment>
<evidence type="ECO:0000259" key="1">
    <source>
        <dbReference type="PROSITE" id="PS51729"/>
    </source>
</evidence>
<dbReference type="Pfam" id="PF14542">
    <property type="entry name" value="Acetyltransf_CG"/>
    <property type="match status" value="1"/>
</dbReference>
<dbReference type="Gene3D" id="3.40.630.30">
    <property type="match status" value="1"/>
</dbReference>
<gene>
    <name evidence="2" type="ORF">ACFQHR_08225</name>
</gene>
<dbReference type="Proteomes" id="UP001596405">
    <property type="component" value="Unassembled WGS sequence"/>
</dbReference>
<dbReference type="PANTHER" id="PTHR31435:SF9">
    <property type="entry name" value="PROTEIN NATD1"/>
    <property type="match status" value="1"/>
</dbReference>
<evidence type="ECO:0000313" key="3">
    <source>
        <dbReference type="Proteomes" id="UP001596405"/>
    </source>
</evidence>
<dbReference type="PANTHER" id="PTHR31435">
    <property type="entry name" value="PROTEIN NATD1"/>
    <property type="match status" value="1"/>
</dbReference>
<dbReference type="PROSITE" id="PS51729">
    <property type="entry name" value="GNAT_YJDJ"/>
    <property type="match status" value="1"/>
</dbReference>
<keyword evidence="3" id="KW-1185">Reference proteome</keyword>
<dbReference type="RefSeq" id="WP_066618971.1">
    <property type="nucleotide sequence ID" value="NZ_JBHSYQ010000003.1"/>
</dbReference>
<feature type="domain" description="N-acetyltransferase" evidence="1">
    <location>
        <begin position="6"/>
        <end position="87"/>
    </location>
</feature>
<evidence type="ECO:0000313" key="2">
    <source>
        <dbReference type="EMBL" id="MFC6997608.1"/>
    </source>
</evidence>